<feature type="compositionally biased region" description="Polar residues" evidence="1">
    <location>
        <begin position="13"/>
        <end position="29"/>
    </location>
</feature>
<reference evidence="2 3" key="1">
    <citation type="submission" date="2023-06" db="EMBL/GenBank/DDBJ databases">
        <authorList>
            <person name="Oyuntsetseg B."/>
            <person name="Kim S.B."/>
        </authorList>
    </citation>
    <scope>NUCLEOTIDE SEQUENCE [LARGE SCALE GENOMIC DNA]</scope>
    <source>
        <strain evidence="2 3">4-36</strain>
    </source>
</reference>
<accession>A0A9Y2NGM7</accession>
<feature type="region of interest" description="Disordered" evidence="1">
    <location>
        <begin position="1"/>
        <end position="29"/>
    </location>
</feature>
<evidence type="ECO:0000256" key="1">
    <source>
        <dbReference type="SAM" id="MobiDB-lite"/>
    </source>
</evidence>
<dbReference type="AlphaFoldDB" id="A0A9Y2NGM7"/>
<dbReference type="EMBL" id="CP127295">
    <property type="protein sequence ID" value="WIX98832.1"/>
    <property type="molecule type" value="Genomic_DNA"/>
</dbReference>
<organism evidence="2 3">
    <name type="scientific">Amycolatopsis mongoliensis</name>
    <dbReference type="NCBI Taxonomy" id="715475"/>
    <lineage>
        <taxon>Bacteria</taxon>
        <taxon>Bacillati</taxon>
        <taxon>Actinomycetota</taxon>
        <taxon>Actinomycetes</taxon>
        <taxon>Pseudonocardiales</taxon>
        <taxon>Pseudonocardiaceae</taxon>
        <taxon>Amycolatopsis</taxon>
    </lineage>
</organism>
<keyword evidence="3" id="KW-1185">Reference proteome</keyword>
<dbReference type="RefSeq" id="WP_285995315.1">
    <property type="nucleotide sequence ID" value="NZ_CP127295.1"/>
</dbReference>
<gene>
    <name evidence="2" type="ORF">QRX60_32865</name>
</gene>
<evidence type="ECO:0000313" key="3">
    <source>
        <dbReference type="Proteomes" id="UP001239397"/>
    </source>
</evidence>
<sequence>MPTFPRSSRSSPGNRGTGCSSNARSMRSRTTARIVVGRRHETGQGARVLGAHVQGPVEQRAGEVGRRRVGGHRVRRVQAAARRLAFTAPPVDFEVGAKDNTCKITVDGKTVVEQSDSIGAICTHRP</sequence>
<protein>
    <submittedName>
        <fullName evidence="2">Uncharacterized protein</fullName>
    </submittedName>
</protein>
<evidence type="ECO:0000313" key="2">
    <source>
        <dbReference type="EMBL" id="WIX98832.1"/>
    </source>
</evidence>
<dbReference type="Proteomes" id="UP001239397">
    <property type="component" value="Chromosome"/>
</dbReference>
<name>A0A9Y2NGM7_9PSEU</name>
<dbReference type="KEGG" id="amog:QRX60_32865"/>
<feature type="compositionally biased region" description="Low complexity" evidence="1">
    <location>
        <begin position="1"/>
        <end position="12"/>
    </location>
</feature>
<proteinExistence type="predicted"/>